<dbReference type="Pfam" id="PF11051">
    <property type="entry name" value="Mannosyl_trans3"/>
    <property type="match status" value="1"/>
</dbReference>
<keyword evidence="3" id="KW-0328">Glycosyltransferase</keyword>
<dbReference type="InterPro" id="IPR029044">
    <property type="entry name" value="Nucleotide-diphossugar_trans"/>
</dbReference>
<evidence type="ECO:0000256" key="6">
    <source>
        <dbReference type="ARBA" id="ARBA00022968"/>
    </source>
</evidence>
<dbReference type="GO" id="GO:0006493">
    <property type="term" value="P:protein O-linked glycosylation"/>
    <property type="evidence" value="ECO:0007669"/>
    <property type="project" value="TreeGrafter"/>
</dbReference>
<dbReference type="SUPFAM" id="SSF53448">
    <property type="entry name" value="Nucleotide-diphospho-sugar transferases"/>
    <property type="match status" value="1"/>
</dbReference>
<evidence type="ECO:0000256" key="1">
    <source>
        <dbReference type="ARBA" id="ARBA00004606"/>
    </source>
</evidence>
<protein>
    <submittedName>
        <fullName evidence="11">Uncharacterized protein</fullName>
    </submittedName>
</protein>
<evidence type="ECO:0000256" key="8">
    <source>
        <dbReference type="ARBA" id="ARBA00023136"/>
    </source>
</evidence>
<dbReference type="AlphaFoldDB" id="A0A8K1CJ84"/>
<dbReference type="PANTHER" id="PTHR31392">
    <property type="entry name" value="ALPHA-1,3-MANNOSYLTRANSFERASE MNN1-RELATED"/>
    <property type="match status" value="1"/>
</dbReference>
<proteinExistence type="inferred from homology"/>
<accession>A0A8K1CJ84</accession>
<dbReference type="Proteomes" id="UP000794436">
    <property type="component" value="Unassembled WGS sequence"/>
</dbReference>
<organism evidence="11 12">
    <name type="scientific">Pythium oligandrum</name>
    <name type="common">Mycoparasitic fungus</name>
    <dbReference type="NCBI Taxonomy" id="41045"/>
    <lineage>
        <taxon>Eukaryota</taxon>
        <taxon>Sar</taxon>
        <taxon>Stramenopiles</taxon>
        <taxon>Oomycota</taxon>
        <taxon>Peronosporomycetes</taxon>
        <taxon>Pythiales</taxon>
        <taxon>Pythiaceae</taxon>
        <taxon>Pythium</taxon>
    </lineage>
</organism>
<keyword evidence="6" id="KW-0735">Signal-anchor</keyword>
<evidence type="ECO:0000256" key="5">
    <source>
        <dbReference type="ARBA" id="ARBA00022692"/>
    </source>
</evidence>
<keyword evidence="7" id="KW-1133">Transmembrane helix</keyword>
<dbReference type="InterPro" id="IPR022751">
    <property type="entry name" value="Alpha_mannosyltransferase"/>
</dbReference>
<feature type="compositionally biased region" description="Basic and acidic residues" evidence="10">
    <location>
        <begin position="66"/>
        <end position="75"/>
    </location>
</feature>
<comment type="subcellular location">
    <subcellularLocation>
        <location evidence="1">Membrane</location>
        <topology evidence="1">Single-pass type II membrane protein</topology>
    </subcellularLocation>
</comment>
<name>A0A8K1CJ84_PYTOL</name>
<keyword evidence="5" id="KW-0812">Transmembrane</keyword>
<evidence type="ECO:0000256" key="9">
    <source>
        <dbReference type="ARBA" id="ARBA00023180"/>
    </source>
</evidence>
<evidence type="ECO:0000256" key="3">
    <source>
        <dbReference type="ARBA" id="ARBA00022676"/>
    </source>
</evidence>
<dbReference type="GO" id="GO:0005794">
    <property type="term" value="C:Golgi apparatus"/>
    <property type="evidence" value="ECO:0007669"/>
    <property type="project" value="TreeGrafter"/>
</dbReference>
<feature type="compositionally biased region" description="Low complexity" evidence="10">
    <location>
        <begin position="55"/>
        <end position="65"/>
    </location>
</feature>
<keyword evidence="12" id="KW-1185">Reference proteome</keyword>
<gene>
    <name evidence="11" type="ORF">Poli38472_014171</name>
</gene>
<dbReference type="GO" id="GO:0016020">
    <property type="term" value="C:membrane"/>
    <property type="evidence" value="ECO:0007669"/>
    <property type="project" value="UniProtKB-SubCell"/>
</dbReference>
<dbReference type="PANTHER" id="PTHR31392:SF1">
    <property type="entry name" value="ALPHA-1,3-MANNOSYLTRANSFERASE MNN1-RELATED"/>
    <property type="match status" value="1"/>
</dbReference>
<evidence type="ECO:0000256" key="2">
    <source>
        <dbReference type="ARBA" id="ARBA00009105"/>
    </source>
</evidence>
<evidence type="ECO:0000313" key="11">
    <source>
        <dbReference type="EMBL" id="TMW64054.1"/>
    </source>
</evidence>
<dbReference type="EMBL" id="SPLM01000041">
    <property type="protein sequence ID" value="TMW64054.1"/>
    <property type="molecule type" value="Genomic_DNA"/>
</dbReference>
<evidence type="ECO:0000256" key="7">
    <source>
        <dbReference type="ARBA" id="ARBA00022989"/>
    </source>
</evidence>
<dbReference type="Gene3D" id="3.90.550.10">
    <property type="entry name" value="Spore Coat Polysaccharide Biosynthesis Protein SpsA, Chain A"/>
    <property type="match status" value="1"/>
</dbReference>
<keyword evidence="8" id="KW-0472">Membrane</keyword>
<reference evidence="11" key="1">
    <citation type="submission" date="2019-03" db="EMBL/GenBank/DDBJ databases">
        <title>Long read genome sequence of the mycoparasitic Pythium oligandrum ATCC 38472 isolated from sugarbeet rhizosphere.</title>
        <authorList>
            <person name="Gaulin E."/>
        </authorList>
    </citation>
    <scope>NUCLEOTIDE SEQUENCE</scope>
    <source>
        <strain evidence="11">ATCC 38472_TT</strain>
    </source>
</reference>
<dbReference type="OrthoDB" id="430354at2759"/>
<comment type="caution">
    <text evidence="11">The sequence shown here is derived from an EMBL/GenBank/DDBJ whole genome shotgun (WGS) entry which is preliminary data.</text>
</comment>
<keyword evidence="4" id="KW-0808">Transferase</keyword>
<comment type="similarity">
    <text evidence="2">Belongs to the MNN1/MNT family.</text>
</comment>
<sequence length="479" mass="54515">MRRDRNTASRSPQAALKVLGGLILVIALFSLLQLGSITGSVSTATTNNALRENTPEPTTKAPTETPKQEQKKEPEVPVIPEPVVNVKTGSKGIIMCLHNRLIPLGASLIRELRCLGNNEPIEIYQCNNELSKSNIDLLHAVDSNLRIIDACKSLVDRGVFNEQLANTFRSYWIKPLALHQTEFDEVILIDADDLLLKDPAKLRDIAGYKEKGTVFFYDRVIRDANFFNRWYEPSPGAKKVHYLPYWLEHFDYERFGIPKTPPSQHVLKSDAYNDRTCHEQDSSLVLIDKSRSGKAMAVLWFLITEQRFRVEFSLGDKESFWLAYEFARAPYFFSPWGASVISSQPNGDVERYEATLCGSLCHYNPVEDNTPELLYINGRAALDFVPFNLEDVGRLRRNLIFTMLVTHMTPRQKRKGMGPYKNGEHYEMECNVGLGKTPTPPVLRHHLWRRRLHFLAISMSLLEPLKSCDMGGKPTLFSD</sequence>
<evidence type="ECO:0000256" key="10">
    <source>
        <dbReference type="SAM" id="MobiDB-lite"/>
    </source>
</evidence>
<keyword evidence="9" id="KW-0325">Glycoprotein</keyword>
<evidence type="ECO:0000313" key="12">
    <source>
        <dbReference type="Proteomes" id="UP000794436"/>
    </source>
</evidence>
<feature type="region of interest" description="Disordered" evidence="10">
    <location>
        <begin position="46"/>
        <end position="75"/>
    </location>
</feature>
<dbReference type="GO" id="GO:0000033">
    <property type="term" value="F:alpha-1,3-mannosyltransferase activity"/>
    <property type="evidence" value="ECO:0007669"/>
    <property type="project" value="TreeGrafter"/>
</dbReference>
<evidence type="ECO:0000256" key="4">
    <source>
        <dbReference type="ARBA" id="ARBA00022679"/>
    </source>
</evidence>